<proteinExistence type="predicted"/>
<dbReference type="GO" id="GO:0003700">
    <property type="term" value="F:DNA-binding transcription factor activity"/>
    <property type="evidence" value="ECO:0007669"/>
    <property type="project" value="TreeGrafter"/>
</dbReference>
<gene>
    <name evidence="3" type="ORF">ALO40_02613</name>
</gene>
<evidence type="ECO:0000313" key="4">
    <source>
        <dbReference type="Proteomes" id="UP000050317"/>
    </source>
</evidence>
<evidence type="ECO:0000259" key="2">
    <source>
        <dbReference type="Pfam" id="PF03466"/>
    </source>
</evidence>
<dbReference type="EMBL" id="LJRR01000041">
    <property type="protein sequence ID" value="KPZ24811.1"/>
    <property type="molecule type" value="Genomic_DNA"/>
</dbReference>
<dbReference type="Pfam" id="PF03466">
    <property type="entry name" value="LysR_substrate"/>
    <property type="match status" value="1"/>
</dbReference>
<dbReference type="Proteomes" id="UP000050317">
    <property type="component" value="Unassembled WGS sequence"/>
</dbReference>
<organism evidence="3 4">
    <name type="scientific">Pseudomonas syringae pv. viburni</name>
    <dbReference type="NCBI Taxonomy" id="251703"/>
    <lineage>
        <taxon>Bacteria</taxon>
        <taxon>Pseudomonadati</taxon>
        <taxon>Pseudomonadota</taxon>
        <taxon>Gammaproteobacteria</taxon>
        <taxon>Pseudomonadales</taxon>
        <taxon>Pseudomonadaceae</taxon>
        <taxon>Pseudomonas</taxon>
    </lineage>
</organism>
<dbReference type="PANTHER" id="PTHR30293:SF0">
    <property type="entry name" value="NITROGEN ASSIMILATION REGULATORY PROTEIN NAC"/>
    <property type="match status" value="1"/>
</dbReference>
<sequence>MVSADQARQGCEEIPLAELADIDLLLPRTYNTIRRLVDEAFLRIECSARVVAEIESSTTLAAAVADRFGSTILPESAARVLADTHAVNLSRIVEPEIEAPLALCLSGHLPLSVPAQAVKAILLELVAEMRGNRRT</sequence>
<protein>
    <submittedName>
        <fullName evidence="3">Nitrogen assimilation transcriptional regulator</fullName>
    </submittedName>
</protein>
<name>A0A0Q0FLB7_9PSED</name>
<dbReference type="InterPro" id="IPR005119">
    <property type="entry name" value="LysR_subst-bd"/>
</dbReference>
<evidence type="ECO:0000256" key="1">
    <source>
        <dbReference type="ARBA" id="ARBA00023159"/>
    </source>
</evidence>
<dbReference type="PATRIC" id="fig|251703.9.peg.3639"/>
<evidence type="ECO:0000313" key="3">
    <source>
        <dbReference type="EMBL" id="KPZ24811.1"/>
    </source>
</evidence>
<feature type="domain" description="LysR substrate-binding" evidence="2">
    <location>
        <begin position="3"/>
        <end position="124"/>
    </location>
</feature>
<dbReference type="Gene3D" id="3.40.190.290">
    <property type="match status" value="1"/>
</dbReference>
<dbReference type="GO" id="GO:2000142">
    <property type="term" value="P:regulation of DNA-templated transcription initiation"/>
    <property type="evidence" value="ECO:0007669"/>
    <property type="project" value="TreeGrafter"/>
</dbReference>
<comment type="caution">
    <text evidence="3">The sequence shown here is derived from an EMBL/GenBank/DDBJ whole genome shotgun (WGS) entry which is preliminary data.</text>
</comment>
<keyword evidence="1" id="KW-0010">Activator</keyword>
<dbReference type="PANTHER" id="PTHR30293">
    <property type="entry name" value="TRANSCRIPTIONAL REGULATORY PROTEIN NAC-RELATED"/>
    <property type="match status" value="1"/>
</dbReference>
<accession>A0A0Q0FLB7</accession>
<dbReference type="SUPFAM" id="SSF53850">
    <property type="entry name" value="Periplasmic binding protein-like II"/>
    <property type="match status" value="1"/>
</dbReference>
<reference evidence="3 4" key="1">
    <citation type="submission" date="2015-09" db="EMBL/GenBank/DDBJ databases">
        <title>Genome announcement of multiple Pseudomonas syringae strains.</title>
        <authorList>
            <person name="Thakur S."/>
            <person name="Wang P.W."/>
            <person name="Gong Y."/>
            <person name="Weir B.S."/>
            <person name="Guttman D.S."/>
        </authorList>
    </citation>
    <scope>NUCLEOTIDE SEQUENCE [LARGE SCALE GENOMIC DNA]</scope>
    <source>
        <strain evidence="3 4">ICMP3963</strain>
    </source>
</reference>
<dbReference type="AlphaFoldDB" id="A0A0Q0FLB7"/>